<dbReference type="Gene3D" id="3.40.50.2000">
    <property type="entry name" value="Glycogen Phosphorylase B"/>
    <property type="match status" value="2"/>
</dbReference>
<dbReference type="CDD" id="cd03801">
    <property type="entry name" value="GT4_PimA-like"/>
    <property type="match status" value="1"/>
</dbReference>
<sequence length="393" mass="44737">MRLALLTDGIYPIIMGGMQKHSYYLAKYFARKGIEVDVYHAIPNGTLTENQTAVFSDDELKYLHFIPIHFPRNHHFPGHYIWESYLYSKQVYQQFVKQQAVDFVYAQGFSGWRLLVNKRKGAMRQRKKNDIPVGINFHGLEMFQKAPNLRVKLEHLLLRPWVKKNLRMADVIFSLGGRLTPIQQSIAPSSIIIDIPNGISDSWITTTVSKKNNTVVQFVFIGRYERRKGIEELTSVLTELSTTHPNSFTCHFIGPIPEEKRLHNDSNVVYHGSIREESGIKSILRETDVLLCPSWSEGMPTVILEAMACGCAIIASDVGAVRDQVGGDNGILIVPGNKQQLKDAMVRMIQMDKTELQSMQQASIDKVKSKFLWDDIIDDTIKIIDNMVNNNTQ</sequence>
<dbReference type="PANTHER" id="PTHR12526:SF630">
    <property type="entry name" value="GLYCOSYLTRANSFERASE"/>
    <property type="match status" value="1"/>
</dbReference>
<comment type="caution">
    <text evidence="2">The sequence shown here is derived from an EMBL/GenBank/DDBJ whole genome shotgun (WGS) entry which is preliminary data.</text>
</comment>
<keyword evidence="2" id="KW-0808">Transferase</keyword>
<dbReference type="AlphaFoldDB" id="A0A2W7MVC3"/>
<evidence type="ECO:0000259" key="1">
    <source>
        <dbReference type="Pfam" id="PF13439"/>
    </source>
</evidence>
<keyword evidence="3" id="KW-1185">Reference proteome</keyword>
<reference evidence="2 3" key="1">
    <citation type="submission" date="2018-06" db="EMBL/GenBank/DDBJ databases">
        <title>Genomic Encyclopedia of Archaeal and Bacterial Type Strains, Phase II (KMG-II): from individual species to whole genera.</title>
        <authorList>
            <person name="Goeker M."/>
        </authorList>
    </citation>
    <scope>NUCLEOTIDE SEQUENCE [LARGE SCALE GENOMIC DNA]</scope>
    <source>
        <strain evidence="2 3">DSM 6779</strain>
    </source>
</reference>
<dbReference type="SUPFAM" id="SSF53756">
    <property type="entry name" value="UDP-Glycosyltransferase/glycogen phosphorylase"/>
    <property type="match status" value="1"/>
</dbReference>
<dbReference type="Pfam" id="PF13439">
    <property type="entry name" value="Glyco_transf_4"/>
    <property type="match status" value="1"/>
</dbReference>
<gene>
    <name evidence="2" type="ORF">LX69_03002</name>
</gene>
<dbReference type="Proteomes" id="UP000249239">
    <property type="component" value="Unassembled WGS sequence"/>
</dbReference>
<evidence type="ECO:0000313" key="3">
    <source>
        <dbReference type="Proteomes" id="UP000249239"/>
    </source>
</evidence>
<dbReference type="GO" id="GO:0016757">
    <property type="term" value="F:glycosyltransferase activity"/>
    <property type="evidence" value="ECO:0007669"/>
    <property type="project" value="UniProtKB-ARBA"/>
</dbReference>
<feature type="domain" description="Glycosyltransferase subfamily 4-like N-terminal" evidence="1">
    <location>
        <begin position="15"/>
        <end position="173"/>
    </location>
</feature>
<accession>A0A2W7MVC3</accession>
<organism evidence="2 3">
    <name type="scientific">Breznakibacter xylanolyticus</name>
    <dbReference type="NCBI Taxonomy" id="990"/>
    <lineage>
        <taxon>Bacteria</taxon>
        <taxon>Pseudomonadati</taxon>
        <taxon>Bacteroidota</taxon>
        <taxon>Bacteroidia</taxon>
        <taxon>Marinilabiliales</taxon>
        <taxon>Marinilabiliaceae</taxon>
        <taxon>Breznakibacter</taxon>
    </lineage>
</organism>
<proteinExistence type="predicted"/>
<protein>
    <submittedName>
        <fullName evidence="2">Glycosyltransferase involved in cell wall biosynthesis</fullName>
    </submittedName>
</protein>
<dbReference type="OrthoDB" id="9787111at2"/>
<dbReference type="InterPro" id="IPR028098">
    <property type="entry name" value="Glyco_trans_4-like_N"/>
</dbReference>
<dbReference type="PANTHER" id="PTHR12526">
    <property type="entry name" value="GLYCOSYLTRANSFERASE"/>
    <property type="match status" value="1"/>
</dbReference>
<dbReference type="EMBL" id="QKZK01000034">
    <property type="protein sequence ID" value="PZX11938.1"/>
    <property type="molecule type" value="Genomic_DNA"/>
</dbReference>
<dbReference type="Pfam" id="PF13692">
    <property type="entry name" value="Glyco_trans_1_4"/>
    <property type="match status" value="1"/>
</dbReference>
<evidence type="ECO:0000313" key="2">
    <source>
        <dbReference type="EMBL" id="PZX11938.1"/>
    </source>
</evidence>
<name>A0A2W7MVC3_9BACT</name>